<evidence type="ECO:0000313" key="3">
    <source>
        <dbReference type="Proteomes" id="UP000008366"/>
    </source>
</evidence>
<proteinExistence type="predicted"/>
<gene>
    <name evidence="2" type="ORF">KILIM_032_00220</name>
</gene>
<dbReference type="EMBL" id="BAHD01000032">
    <property type="protein sequence ID" value="GAB96137.1"/>
    <property type="molecule type" value="Genomic_DNA"/>
</dbReference>
<sequence length="74" mass="7163">MAGVAPLGVEFHARRVLLELSGRSDLALAGGGGHGGQPLMGVGNQVGPGGIVLDPQVDASAGAGQSRASEAMDA</sequence>
<dbReference type="AlphaFoldDB" id="K6WVK1"/>
<dbReference type="Proteomes" id="UP000008366">
    <property type="component" value="Unassembled WGS sequence"/>
</dbReference>
<name>K6WVK1_9MICO</name>
<organism evidence="2 3">
    <name type="scientific">Kineosphaera limosa NBRC 100340</name>
    <dbReference type="NCBI Taxonomy" id="1184609"/>
    <lineage>
        <taxon>Bacteria</taxon>
        <taxon>Bacillati</taxon>
        <taxon>Actinomycetota</taxon>
        <taxon>Actinomycetes</taxon>
        <taxon>Micrococcales</taxon>
        <taxon>Dermatophilaceae</taxon>
        <taxon>Kineosphaera</taxon>
    </lineage>
</organism>
<keyword evidence="3" id="KW-1185">Reference proteome</keyword>
<comment type="caution">
    <text evidence="2">The sequence shown here is derived from an EMBL/GenBank/DDBJ whole genome shotgun (WGS) entry which is preliminary data.</text>
</comment>
<evidence type="ECO:0000256" key="1">
    <source>
        <dbReference type="SAM" id="MobiDB-lite"/>
    </source>
</evidence>
<evidence type="ECO:0000313" key="2">
    <source>
        <dbReference type="EMBL" id="GAB96137.1"/>
    </source>
</evidence>
<protein>
    <submittedName>
        <fullName evidence="2">Uncharacterized protein</fullName>
    </submittedName>
</protein>
<reference evidence="2 3" key="1">
    <citation type="submission" date="2012-08" db="EMBL/GenBank/DDBJ databases">
        <title>Whole genome shotgun sequence of Kineosphaera limosa NBRC 100340.</title>
        <authorList>
            <person name="Yoshida I."/>
            <person name="Isaki S."/>
            <person name="Hosoyama A."/>
            <person name="Tsuchikane K."/>
            <person name="Katsumata H."/>
            <person name="Ando Y."/>
            <person name="Ohji S."/>
            <person name="Hamada M."/>
            <person name="Tamura T."/>
            <person name="Yamazoe A."/>
            <person name="Yamazaki S."/>
            <person name="Fujita N."/>
        </authorList>
    </citation>
    <scope>NUCLEOTIDE SEQUENCE [LARGE SCALE GENOMIC DNA]</scope>
    <source>
        <strain evidence="2 3">NBRC 100340</strain>
    </source>
</reference>
<feature type="region of interest" description="Disordered" evidence="1">
    <location>
        <begin position="51"/>
        <end position="74"/>
    </location>
</feature>
<accession>K6WVK1</accession>